<dbReference type="PANTHER" id="PTHR31672:SF2">
    <property type="entry name" value="F-BOX DOMAIN-CONTAINING PROTEIN"/>
    <property type="match status" value="1"/>
</dbReference>
<dbReference type="AlphaFoldDB" id="A0A2R6WEI5"/>
<dbReference type="PROSITE" id="PS50181">
    <property type="entry name" value="FBOX"/>
    <property type="match status" value="1"/>
</dbReference>
<evidence type="ECO:0000313" key="2">
    <source>
        <dbReference type="EMBL" id="PTQ32271.1"/>
    </source>
</evidence>
<dbReference type="SMART" id="SM00256">
    <property type="entry name" value="FBOX"/>
    <property type="match status" value="1"/>
</dbReference>
<dbReference type="OMA" id="SKWHRIA"/>
<dbReference type="Pfam" id="PF00646">
    <property type="entry name" value="F-box"/>
    <property type="match status" value="1"/>
</dbReference>
<dbReference type="EMBL" id="KZ772773">
    <property type="protein sequence ID" value="PTQ32271.1"/>
    <property type="molecule type" value="Genomic_DNA"/>
</dbReference>
<evidence type="ECO:0000313" key="3">
    <source>
        <dbReference type="Proteomes" id="UP000244005"/>
    </source>
</evidence>
<dbReference type="FunFam" id="1.20.1280.50:FF:000040">
    <property type="entry name" value="protein UNUSUAL FLORAL ORGANS"/>
    <property type="match status" value="1"/>
</dbReference>
<dbReference type="InterPro" id="IPR050796">
    <property type="entry name" value="SCF_F-box_component"/>
</dbReference>
<dbReference type="InterPro" id="IPR005174">
    <property type="entry name" value="KIB1-4_b-propeller"/>
</dbReference>
<proteinExistence type="predicted"/>
<dbReference type="Gene3D" id="2.120.10.80">
    <property type="entry name" value="Kelch-type beta propeller"/>
    <property type="match status" value="1"/>
</dbReference>
<dbReference type="PANTHER" id="PTHR31672">
    <property type="entry name" value="BNACNNG10540D PROTEIN"/>
    <property type="match status" value="1"/>
</dbReference>
<dbReference type="InterPro" id="IPR036047">
    <property type="entry name" value="F-box-like_dom_sf"/>
</dbReference>
<dbReference type="CDD" id="cd22157">
    <property type="entry name" value="F-box_AtFBW1-like"/>
    <property type="match status" value="1"/>
</dbReference>
<accession>A0A2R6WEI5</accession>
<dbReference type="SUPFAM" id="SSF81383">
    <property type="entry name" value="F-box domain"/>
    <property type="match status" value="1"/>
</dbReference>
<keyword evidence="3" id="KW-1185">Reference proteome</keyword>
<name>A0A2R6WEI5_MARPO</name>
<dbReference type="InterPro" id="IPR015915">
    <property type="entry name" value="Kelch-typ_b-propeller"/>
</dbReference>
<protein>
    <recommendedName>
        <fullName evidence="1">F-box domain-containing protein</fullName>
    </recommendedName>
</protein>
<dbReference type="InterPro" id="IPR001810">
    <property type="entry name" value="F-box_dom"/>
</dbReference>
<feature type="domain" description="F-box" evidence="1">
    <location>
        <begin position="3"/>
        <end position="48"/>
    </location>
</feature>
<organism evidence="2 3">
    <name type="scientific">Marchantia polymorpha</name>
    <name type="common">Common liverwort</name>
    <name type="synonym">Marchantia aquatica</name>
    <dbReference type="NCBI Taxonomy" id="3197"/>
    <lineage>
        <taxon>Eukaryota</taxon>
        <taxon>Viridiplantae</taxon>
        <taxon>Streptophyta</taxon>
        <taxon>Embryophyta</taxon>
        <taxon>Marchantiophyta</taxon>
        <taxon>Marchantiopsida</taxon>
        <taxon>Marchantiidae</taxon>
        <taxon>Marchantiales</taxon>
        <taxon>Marchantiaceae</taxon>
        <taxon>Marchantia</taxon>
    </lineage>
</organism>
<sequence>MNERLWSQLPEDLVDRILAWLPVASFLRLRTVCKKWSTIMYSPSFLEVCSQVPTQGPYFMKISNCEYSRLLSSYNPVLCKWHDIPISFLPPHAGFPVASAGGLLCLINKFHGYVDDFCSLFVCNPLTKSWRELPPMPCKQRPILVSMVAERRPFSYKVIVAGLLTTEVFDSTTCSWRRVGSLPRGEEVSGNIAFSNGNLYCLTPRWYNCALLAYNLQQEVWVKVKTGRLPGYCQFRNLVGCKGCIVIVGKSVRHHVLSVCIWLLDQKTMKWKEVGRMPQRMSDHFLCRPSESFYCTAHGDLIFLTRDNCDMGLLFNLSHKTWIWVSDCPNLEGLAFEPRLDAIA</sequence>
<dbReference type="Proteomes" id="UP000244005">
    <property type="component" value="Unassembled WGS sequence"/>
</dbReference>
<dbReference type="Gene3D" id="1.20.1280.50">
    <property type="match status" value="1"/>
</dbReference>
<evidence type="ECO:0000259" key="1">
    <source>
        <dbReference type="PROSITE" id="PS50181"/>
    </source>
</evidence>
<gene>
    <name evidence="2" type="ORF">MARPO_0101s0058</name>
</gene>
<dbReference type="SUPFAM" id="SSF117281">
    <property type="entry name" value="Kelch motif"/>
    <property type="match status" value="1"/>
</dbReference>
<reference evidence="3" key="1">
    <citation type="journal article" date="2017" name="Cell">
        <title>Insights into land plant evolution garnered from the Marchantia polymorpha genome.</title>
        <authorList>
            <person name="Bowman J.L."/>
            <person name="Kohchi T."/>
            <person name="Yamato K.T."/>
            <person name="Jenkins J."/>
            <person name="Shu S."/>
            <person name="Ishizaki K."/>
            <person name="Yamaoka S."/>
            <person name="Nishihama R."/>
            <person name="Nakamura Y."/>
            <person name="Berger F."/>
            <person name="Adam C."/>
            <person name="Aki S.S."/>
            <person name="Althoff F."/>
            <person name="Araki T."/>
            <person name="Arteaga-Vazquez M.A."/>
            <person name="Balasubrmanian S."/>
            <person name="Barry K."/>
            <person name="Bauer D."/>
            <person name="Boehm C.R."/>
            <person name="Briginshaw L."/>
            <person name="Caballero-Perez J."/>
            <person name="Catarino B."/>
            <person name="Chen F."/>
            <person name="Chiyoda S."/>
            <person name="Chovatia M."/>
            <person name="Davies K.M."/>
            <person name="Delmans M."/>
            <person name="Demura T."/>
            <person name="Dierschke T."/>
            <person name="Dolan L."/>
            <person name="Dorantes-Acosta A.E."/>
            <person name="Eklund D.M."/>
            <person name="Florent S.N."/>
            <person name="Flores-Sandoval E."/>
            <person name="Fujiyama A."/>
            <person name="Fukuzawa H."/>
            <person name="Galik B."/>
            <person name="Grimanelli D."/>
            <person name="Grimwood J."/>
            <person name="Grossniklaus U."/>
            <person name="Hamada T."/>
            <person name="Haseloff J."/>
            <person name="Hetherington A.J."/>
            <person name="Higo A."/>
            <person name="Hirakawa Y."/>
            <person name="Hundley H.N."/>
            <person name="Ikeda Y."/>
            <person name="Inoue K."/>
            <person name="Inoue S.I."/>
            <person name="Ishida S."/>
            <person name="Jia Q."/>
            <person name="Kakita M."/>
            <person name="Kanazawa T."/>
            <person name="Kawai Y."/>
            <person name="Kawashima T."/>
            <person name="Kennedy M."/>
            <person name="Kinose K."/>
            <person name="Kinoshita T."/>
            <person name="Kohara Y."/>
            <person name="Koide E."/>
            <person name="Komatsu K."/>
            <person name="Kopischke S."/>
            <person name="Kubo M."/>
            <person name="Kyozuka J."/>
            <person name="Lagercrantz U."/>
            <person name="Lin S.S."/>
            <person name="Lindquist E."/>
            <person name="Lipzen A.M."/>
            <person name="Lu C.W."/>
            <person name="De Luna E."/>
            <person name="Martienssen R.A."/>
            <person name="Minamino N."/>
            <person name="Mizutani M."/>
            <person name="Mizutani M."/>
            <person name="Mochizuki N."/>
            <person name="Monte I."/>
            <person name="Mosher R."/>
            <person name="Nagasaki H."/>
            <person name="Nakagami H."/>
            <person name="Naramoto S."/>
            <person name="Nishitani K."/>
            <person name="Ohtani M."/>
            <person name="Okamoto T."/>
            <person name="Okumura M."/>
            <person name="Phillips J."/>
            <person name="Pollak B."/>
            <person name="Reinders A."/>
            <person name="Rovekamp M."/>
            <person name="Sano R."/>
            <person name="Sawa S."/>
            <person name="Schmid M.W."/>
            <person name="Shirakawa M."/>
            <person name="Solano R."/>
            <person name="Spunde A."/>
            <person name="Suetsugu N."/>
            <person name="Sugano S."/>
            <person name="Sugiyama A."/>
            <person name="Sun R."/>
            <person name="Suzuki Y."/>
            <person name="Takenaka M."/>
            <person name="Takezawa D."/>
            <person name="Tomogane H."/>
            <person name="Tsuzuki M."/>
            <person name="Ueda T."/>
            <person name="Umeda M."/>
            <person name="Ward J.M."/>
            <person name="Watanabe Y."/>
            <person name="Yazaki K."/>
            <person name="Yokoyama R."/>
            <person name="Yoshitake Y."/>
            <person name="Yotsui I."/>
            <person name="Zachgo S."/>
            <person name="Schmutz J."/>
        </authorList>
    </citation>
    <scope>NUCLEOTIDE SEQUENCE [LARGE SCALE GENOMIC DNA]</scope>
    <source>
        <strain evidence="3">Tak-1</strain>
    </source>
</reference>
<dbReference type="Pfam" id="PF03478">
    <property type="entry name" value="Beta-prop_KIB1-4"/>
    <property type="match status" value="1"/>
</dbReference>
<dbReference type="OrthoDB" id="2095648at2759"/>